<protein>
    <submittedName>
        <fullName evidence="9">L,D-transpeptidase family protein</fullName>
    </submittedName>
</protein>
<evidence type="ECO:0000256" key="2">
    <source>
        <dbReference type="ARBA" id="ARBA00005992"/>
    </source>
</evidence>
<dbReference type="SUPFAM" id="SSF141523">
    <property type="entry name" value="L,D-transpeptidase catalytic domain-like"/>
    <property type="match status" value="1"/>
</dbReference>
<dbReference type="Pfam" id="PF20142">
    <property type="entry name" value="Scaffold"/>
    <property type="match status" value="1"/>
</dbReference>
<dbReference type="PANTHER" id="PTHR41533:SF2">
    <property type="entry name" value="BLR7131 PROTEIN"/>
    <property type="match status" value="1"/>
</dbReference>
<dbReference type="PROSITE" id="PS52029">
    <property type="entry name" value="LD_TPASE"/>
    <property type="match status" value="1"/>
</dbReference>
<keyword evidence="10" id="KW-1185">Reference proteome</keyword>
<feature type="active site" description="Proton donor/acceptor" evidence="7">
    <location>
        <position position="394"/>
    </location>
</feature>
<comment type="caution">
    <text evidence="9">The sequence shown here is derived from an EMBL/GenBank/DDBJ whole genome shotgun (WGS) entry which is preliminary data.</text>
</comment>
<evidence type="ECO:0000259" key="8">
    <source>
        <dbReference type="PROSITE" id="PS52029"/>
    </source>
</evidence>
<sequence length="513" mass="59698">MKSSRLFWGVIVCIICLAACKKEKPLSPIPDSLSNLQELFNPAYRISADSIRQIIRVYLRDNKQVTAWDSALVSHYQKEGDFLWLNDSLVSDKPTVQAADSMLYWLENISRHGINPNLYSADSIRSGLQQIRTLQLQDGKTMNSLLADLEYQLTTAYLSYVCRLKFGFLPPERRWNDSIDRIPLKRCDMKFALSALDSLRANPTAAFHWAQPSSRLYKKMQEELVRVNDWGKTDTTDYYRDRLLLNLERARWQYALDKGKKYVVANVAAFMLQAVNEEADSILEMRICVGSVKNKTPLLSSRIYYMELNPYWNVPQSIIRKEIIPTYRRDTTYFTRNRMKVYDKNGTQVDPHSIKWAKYAGKGVPYTVKQDNKTGNSLGRIIFRFPNPYSVYLHDTPSRWAFTRKNRAVSHGCVRLQKALDFAFFLLEEPDELLEDRIRIAMDLKPISEEGKKLPISAAYRELKHYSLEKYVPLFIDYQTVYLSADNNLMYCDDIYKYDPSLLKAMTDLDLKP</sequence>
<evidence type="ECO:0000256" key="3">
    <source>
        <dbReference type="ARBA" id="ARBA00022679"/>
    </source>
</evidence>
<dbReference type="EMBL" id="JACOOE010000002">
    <property type="protein sequence ID" value="MBC5604369.1"/>
    <property type="molecule type" value="Genomic_DNA"/>
</dbReference>
<dbReference type="InterPro" id="IPR045380">
    <property type="entry name" value="LD_TPept_scaffold_dom"/>
</dbReference>
<comment type="pathway">
    <text evidence="1 7">Cell wall biogenesis; peptidoglycan biosynthesis.</text>
</comment>
<gene>
    <name evidence="9" type="ORF">H8S67_06745</name>
</gene>
<evidence type="ECO:0000313" key="9">
    <source>
        <dbReference type="EMBL" id="MBC5604369.1"/>
    </source>
</evidence>
<reference evidence="9 10" key="1">
    <citation type="submission" date="2020-08" db="EMBL/GenBank/DDBJ databases">
        <title>Genome public.</title>
        <authorList>
            <person name="Liu C."/>
            <person name="Sun Q."/>
        </authorList>
    </citation>
    <scope>NUCLEOTIDE SEQUENCE [LARGE SCALE GENOMIC DNA]</scope>
    <source>
        <strain evidence="9 10">M27</strain>
    </source>
</reference>
<dbReference type="InterPro" id="IPR005490">
    <property type="entry name" value="LD_TPept_cat_dom"/>
</dbReference>
<accession>A0ABR7CAU4</accession>
<comment type="similarity">
    <text evidence="2">Belongs to the YkuD family.</text>
</comment>
<proteinExistence type="inferred from homology"/>
<dbReference type="InterPro" id="IPR038063">
    <property type="entry name" value="Transpep_catalytic_dom"/>
</dbReference>
<evidence type="ECO:0000256" key="5">
    <source>
        <dbReference type="ARBA" id="ARBA00022984"/>
    </source>
</evidence>
<dbReference type="PANTHER" id="PTHR41533">
    <property type="entry name" value="L,D-TRANSPEPTIDASE HI_1667-RELATED"/>
    <property type="match status" value="1"/>
</dbReference>
<evidence type="ECO:0000313" key="10">
    <source>
        <dbReference type="Proteomes" id="UP000600600"/>
    </source>
</evidence>
<evidence type="ECO:0000256" key="4">
    <source>
        <dbReference type="ARBA" id="ARBA00022960"/>
    </source>
</evidence>
<keyword evidence="3" id="KW-0808">Transferase</keyword>
<keyword evidence="6 7" id="KW-0961">Cell wall biogenesis/degradation</keyword>
<dbReference type="Gene3D" id="2.40.440.10">
    <property type="entry name" value="L,D-transpeptidase catalytic domain-like"/>
    <property type="match status" value="1"/>
</dbReference>
<dbReference type="CDD" id="cd16913">
    <property type="entry name" value="YkuD_like"/>
    <property type="match status" value="1"/>
</dbReference>
<evidence type="ECO:0000256" key="6">
    <source>
        <dbReference type="ARBA" id="ARBA00023316"/>
    </source>
</evidence>
<organism evidence="9 10">
    <name type="scientific">Bacteroides difficilis</name>
    <dbReference type="NCBI Taxonomy" id="2763021"/>
    <lineage>
        <taxon>Bacteria</taxon>
        <taxon>Pseudomonadati</taxon>
        <taxon>Bacteroidota</taxon>
        <taxon>Bacteroidia</taxon>
        <taxon>Bacteroidales</taxon>
        <taxon>Bacteroidaceae</taxon>
        <taxon>Bacteroides</taxon>
    </lineage>
</organism>
<dbReference type="InterPro" id="IPR052905">
    <property type="entry name" value="LD-transpeptidase_YkuD-like"/>
</dbReference>
<keyword evidence="4 7" id="KW-0133">Cell shape</keyword>
<dbReference type="Proteomes" id="UP000600600">
    <property type="component" value="Unassembled WGS sequence"/>
</dbReference>
<feature type="domain" description="L,D-TPase catalytic" evidence="8">
    <location>
        <begin position="261"/>
        <end position="441"/>
    </location>
</feature>
<name>A0ABR7CAU4_9BACE</name>
<dbReference type="Pfam" id="PF03734">
    <property type="entry name" value="YkuD"/>
    <property type="match status" value="1"/>
</dbReference>
<feature type="active site" description="Nucleophile" evidence="7">
    <location>
        <position position="413"/>
    </location>
</feature>
<evidence type="ECO:0000256" key="7">
    <source>
        <dbReference type="PROSITE-ProRule" id="PRU01373"/>
    </source>
</evidence>
<dbReference type="RefSeq" id="WP_186966868.1">
    <property type="nucleotide sequence ID" value="NZ_JACOOE010000002.1"/>
</dbReference>
<keyword evidence="5 7" id="KW-0573">Peptidoglycan synthesis</keyword>
<evidence type="ECO:0000256" key="1">
    <source>
        <dbReference type="ARBA" id="ARBA00004752"/>
    </source>
</evidence>